<dbReference type="InterPro" id="IPR018060">
    <property type="entry name" value="HTH_AraC"/>
</dbReference>
<evidence type="ECO:0000256" key="2">
    <source>
        <dbReference type="ARBA" id="ARBA00023125"/>
    </source>
</evidence>
<gene>
    <name evidence="4" type="ORF">acsn021_40060</name>
</gene>
<dbReference type="PANTHER" id="PTHR43280:SF28">
    <property type="entry name" value="HTH-TYPE TRANSCRIPTIONAL ACTIVATOR RHAS"/>
    <property type="match status" value="1"/>
</dbReference>
<name>A0A6S6R8L4_9FIRM</name>
<dbReference type="PROSITE" id="PS01124">
    <property type="entry name" value="HTH_ARAC_FAMILY_2"/>
    <property type="match status" value="1"/>
</dbReference>
<keyword evidence="1" id="KW-0805">Transcription regulation</keyword>
<accession>A0A6S6R8L4</accession>
<dbReference type="EMBL" id="AP023367">
    <property type="protein sequence ID" value="BCJ96437.1"/>
    <property type="molecule type" value="Genomic_DNA"/>
</dbReference>
<dbReference type="GO" id="GO:0043565">
    <property type="term" value="F:sequence-specific DNA binding"/>
    <property type="evidence" value="ECO:0007669"/>
    <property type="project" value="InterPro"/>
</dbReference>
<dbReference type="GO" id="GO:0003700">
    <property type="term" value="F:DNA-binding transcription factor activity"/>
    <property type="evidence" value="ECO:0007669"/>
    <property type="project" value="InterPro"/>
</dbReference>
<dbReference type="KEGG" id="acel:acsn021_40060"/>
<keyword evidence="3" id="KW-0804">Transcription</keyword>
<dbReference type="AlphaFoldDB" id="A0A6S6R8L4"/>
<dbReference type="CDD" id="cd02208">
    <property type="entry name" value="cupin_RmlC-like"/>
    <property type="match status" value="1"/>
</dbReference>
<dbReference type="InterPro" id="IPR009057">
    <property type="entry name" value="Homeodomain-like_sf"/>
</dbReference>
<dbReference type="Pfam" id="PF02311">
    <property type="entry name" value="AraC_binding"/>
    <property type="match status" value="1"/>
</dbReference>
<evidence type="ECO:0000313" key="5">
    <source>
        <dbReference type="Proteomes" id="UP000515561"/>
    </source>
</evidence>
<proteinExistence type="predicted"/>
<dbReference type="PANTHER" id="PTHR43280">
    <property type="entry name" value="ARAC-FAMILY TRANSCRIPTIONAL REGULATOR"/>
    <property type="match status" value="1"/>
</dbReference>
<evidence type="ECO:0000313" key="4">
    <source>
        <dbReference type="EMBL" id="BCJ96437.1"/>
    </source>
</evidence>
<dbReference type="RefSeq" id="WP_184095440.1">
    <property type="nucleotide sequence ID" value="NZ_AP023367.1"/>
</dbReference>
<dbReference type="Gene3D" id="2.60.120.10">
    <property type="entry name" value="Jelly Rolls"/>
    <property type="match status" value="1"/>
</dbReference>
<dbReference type="Gene3D" id="1.10.10.60">
    <property type="entry name" value="Homeodomain-like"/>
    <property type="match status" value="2"/>
</dbReference>
<dbReference type="SUPFAM" id="SSF51215">
    <property type="entry name" value="Regulatory protein AraC"/>
    <property type="match status" value="1"/>
</dbReference>
<sequence>MARRKRVIIEYRHYNLPLNFPVLLLSGDRWRISEKKSGRLHFHNCLEIGVCHSDSGTMDFEGKSVPFQAGDITCVPRHLPHTTYSSPGQESLWSYIFVDPEELFRNMFNDAAMNFESPMSPIQNYRYIMNKKEYPKIYFLACSIIEELKEQKFNYQANVKGLMLSLYIELLRIHSAENQQIEEPKAEAKDTKKEENILMISNALEYIHKNYMQPISIEELADLCHLSVSHFRRTFHSIMGAAPLDFLNSTRIDEACRLLRSTEDSILSISEQVGFHSISSFNRCFMKLMEVPPRVWRKQTLQSEANSPKASILEFTGWM</sequence>
<dbReference type="Pfam" id="PF12833">
    <property type="entry name" value="HTH_18"/>
    <property type="match status" value="1"/>
</dbReference>
<dbReference type="InterPro" id="IPR014710">
    <property type="entry name" value="RmlC-like_jellyroll"/>
</dbReference>
<dbReference type="InterPro" id="IPR037923">
    <property type="entry name" value="HTH-like"/>
</dbReference>
<reference evidence="4 5" key="1">
    <citation type="journal article" date="2016" name="Int. J. Syst. Evol. Microbiol.">
        <title>Descriptions of Anaerotaenia torta gen. nov., sp. nov. and Anaerocolumna cellulosilytica gen. nov., sp. nov. isolated from a methanogenic reactor of cattle waste.</title>
        <authorList>
            <person name="Uek A."/>
            <person name="Ohtaki Y."/>
            <person name="Kaku N."/>
            <person name="Ueki K."/>
        </authorList>
    </citation>
    <scope>NUCLEOTIDE SEQUENCE [LARGE SCALE GENOMIC DNA]</scope>
    <source>
        <strain evidence="4 5">SN021</strain>
    </source>
</reference>
<dbReference type="SMART" id="SM00342">
    <property type="entry name" value="HTH_ARAC"/>
    <property type="match status" value="1"/>
</dbReference>
<dbReference type="Proteomes" id="UP000515561">
    <property type="component" value="Chromosome"/>
</dbReference>
<dbReference type="SUPFAM" id="SSF46689">
    <property type="entry name" value="Homeodomain-like"/>
    <property type="match status" value="2"/>
</dbReference>
<keyword evidence="2" id="KW-0238">DNA-binding</keyword>
<evidence type="ECO:0000256" key="3">
    <source>
        <dbReference type="ARBA" id="ARBA00023163"/>
    </source>
</evidence>
<evidence type="ECO:0000256" key="1">
    <source>
        <dbReference type="ARBA" id="ARBA00023015"/>
    </source>
</evidence>
<dbReference type="InterPro" id="IPR003313">
    <property type="entry name" value="AraC-bd"/>
</dbReference>
<keyword evidence="5" id="KW-1185">Reference proteome</keyword>
<protein>
    <submittedName>
        <fullName evidence="4">Uncharacterized protein</fullName>
    </submittedName>
</protein>
<organism evidence="4 5">
    <name type="scientific">Anaerocolumna cellulosilytica</name>
    <dbReference type="NCBI Taxonomy" id="433286"/>
    <lineage>
        <taxon>Bacteria</taxon>
        <taxon>Bacillati</taxon>
        <taxon>Bacillota</taxon>
        <taxon>Clostridia</taxon>
        <taxon>Lachnospirales</taxon>
        <taxon>Lachnospiraceae</taxon>
        <taxon>Anaerocolumna</taxon>
    </lineage>
</organism>